<keyword evidence="1" id="KW-0732">Signal</keyword>
<dbReference type="InterPro" id="IPR007110">
    <property type="entry name" value="Ig-like_dom"/>
</dbReference>
<name>A0A8D2MAC9_ZONAL</name>
<dbReference type="PANTHER" id="PTHR11481">
    <property type="entry name" value="IMMUNOGLOBULIN FC RECEPTOR"/>
    <property type="match status" value="1"/>
</dbReference>
<dbReference type="GO" id="GO:0007166">
    <property type="term" value="P:cell surface receptor signaling pathway"/>
    <property type="evidence" value="ECO:0007669"/>
    <property type="project" value="TreeGrafter"/>
</dbReference>
<reference evidence="4" key="1">
    <citation type="submission" date="2025-08" db="UniProtKB">
        <authorList>
            <consortium name="Ensembl"/>
        </authorList>
    </citation>
    <scope>IDENTIFICATION</scope>
</reference>
<evidence type="ECO:0000259" key="3">
    <source>
        <dbReference type="PROSITE" id="PS50835"/>
    </source>
</evidence>
<dbReference type="SUPFAM" id="SSF48726">
    <property type="entry name" value="Immunoglobulin"/>
    <property type="match status" value="2"/>
</dbReference>
<keyword evidence="2" id="KW-1015">Disulfide bond</keyword>
<evidence type="ECO:0000313" key="4">
    <source>
        <dbReference type="Ensembl" id="ENSZALP00000004811.1"/>
    </source>
</evidence>
<feature type="domain" description="Ig-like" evidence="3">
    <location>
        <begin position="11"/>
        <end position="140"/>
    </location>
</feature>
<dbReference type="PANTHER" id="PTHR11481:SF64">
    <property type="entry name" value="FC RECEPTOR-LIKE PROTEIN 4"/>
    <property type="match status" value="1"/>
</dbReference>
<dbReference type="SMART" id="SM00409">
    <property type="entry name" value="IG"/>
    <property type="match status" value="1"/>
</dbReference>
<keyword evidence="5" id="KW-1185">Reference proteome</keyword>
<dbReference type="InterPro" id="IPR036179">
    <property type="entry name" value="Ig-like_dom_sf"/>
</dbReference>
<dbReference type="InterPro" id="IPR003599">
    <property type="entry name" value="Ig_sub"/>
</dbReference>
<accession>A0A8D2MAC9</accession>
<dbReference type="Pfam" id="PF13895">
    <property type="entry name" value="Ig_2"/>
    <property type="match status" value="1"/>
</dbReference>
<reference evidence="4" key="2">
    <citation type="submission" date="2025-09" db="UniProtKB">
        <authorList>
            <consortium name="Ensembl"/>
        </authorList>
    </citation>
    <scope>IDENTIFICATION</scope>
</reference>
<dbReference type="Ensembl" id="ENSZALT00000007220.1">
    <property type="protein sequence ID" value="ENSZALP00000004811.1"/>
    <property type="gene ID" value="ENSZALG00000004494.1"/>
</dbReference>
<dbReference type="AlphaFoldDB" id="A0A8D2MAC9"/>
<dbReference type="Proteomes" id="UP000694413">
    <property type="component" value="Unassembled WGS sequence"/>
</dbReference>
<evidence type="ECO:0000313" key="5">
    <source>
        <dbReference type="Proteomes" id="UP000694413"/>
    </source>
</evidence>
<dbReference type="Gene3D" id="2.60.40.10">
    <property type="entry name" value="Immunoglobulins"/>
    <property type="match status" value="1"/>
</dbReference>
<sequence length="308" mass="34407">MPWPHPTVPSPKLALAGWCPLSPTGAQTTQLLAVLWDQVTLTCQGSGATGATTWYKDGQRWWQEGPVPFTVTESDPLVLQVPAQELLEGDTLKLHCQCCQDNHLTRVRFYREEKDLRGSFRRTELFLSPLQLHHSGRYQCEGLVGSWQSRSAPVTVRLFSVPVLEGPPELTVGFPLNLSCCSSPSPLQPQGPLLHMFYWEGQVVGGPQVSLQLLVPAMGVHSEERSVRKSSNRLLIMLCATLGTPGIHTGSLPTAPPQLQPEPLFDIFTLFPPFWQPRSRDPVRLLSRLLQDMQDFWGYLRPLLQGTK</sequence>
<proteinExistence type="predicted"/>
<dbReference type="GO" id="GO:0004888">
    <property type="term" value="F:transmembrane signaling receptor activity"/>
    <property type="evidence" value="ECO:0007669"/>
    <property type="project" value="TreeGrafter"/>
</dbReference>
<evidence type="ECO:0000256" key="2">
    <source>
        <dbReference type="ARBA" id="ARBA00023157"/>
    </source>
</evidence>
<evidence type="ECO:0000256" key="1">
    <source>
        <dbReference type="ARBA" id="ARBA00022729"/>
    </source>
</evidence>
<dbReference type="GO" id="GO:0009897">
    <property type="term" value="C:external side of plasma membrane"/>
    <property type="evidence" value="ECO:0007669"/>
    <property type="project" value="TreeGrafter"/>
</dbReference>
<organism evidence="4 5">
    <name type="scientific">Zonotrichia albicollis</name>
    <name type="common">White-throated sparrow</name>
    <name type="synonym">Fringilla albicollis</name>
    <dbReference type="NCBI Taxonomy" id="44394"/>
    <lineage>
        <taxon>Eukaryota</taxon>
        <taxon>Metazoa</taxon>
        <taxon>Chordata</taxon>
        <taxon>Craniata</taxon>
        <taxon>Vertebrata</taxon>
        <taxon>Euteleostomi</taxon>
        <taxon>Archelosauria</taxon>
        <taxon>Archosauria</taxon>
        <taxon>Dinosauria</taxon>
        <taxon>Saurischia</taxon>
        <taxon>Theropoda</taxon>
        <taxon>Coelurosauria</taxon>
        <taxon>Aves</taxon>
        <taxon>Neognathae</taxon>
        <taxon>Neoaves</taxon>
        <taxon>Telluraves</taxon>
        <taxon>Australaves</taxon>
        <taxon>Passeriformes</taxon>
        <taxon>Passerellidae</taxon>
        <taxon>Zonotrichia</taxon>
    </lineage>
</organism>
<dbReference type="InterPro" id="IPR050488">
    <property type="entry name" value="Ig_Fc_receptor"/>
</dbReference>
<dbReference type="PROSITE" id="PS50835">
    <property type="entry name" value="IG_LIKE"/>
    <property type="match status" value="1"/>
</dbReference>
<dbReference type="GO" id="GO:0006955">
    <property type="term" value="P:immune response"/>
    <property type="evidence" value="ECO:0007669"/>
    <property type="project" value="TreeGrafter"/>
</dbReference>
<protein>
    <recommendedName>
        <fullName evidence="3">Ig-like domain-containing protein</fullName>
    </recommendedName>
</protein>
<dbReference type="InterPro" id="IPR013783">
    <property type="entry name" value="Ig-like_fold"/>
</dbReference>